<evidence type="ECO:0000313" key="5">
    <source>
        <dbReference type="Proteomes" id="UP000499080"/>
    </source>
</evidence>
<feature type="region of interest" description="Disordered" evidence="1">
    <location>
        <begin position="71"/>
        <end position="99"/>
    </location>
</feature>
<evidence type="ECO:0000256" key="1">
    <source>
        <dbReference type="SAM" id="MobiDB-lite"/>
    </source>
</evidence>
<proteinExistence type="predicted"/>
<name>A0A4Y2VQ75_ARAVE</name>
<organism evidence="4 5">
    <name type="scientific">Araneus ventricosus</name>
    <name type="common">Orbweaver spider</name>
    <name type="synonym">Epeira ventricosa</name>
    <dbReference type="NCBI Taxonomy" id="182803"/>
    <lineage>
        <taxon>Eukaryota</taxon>
        <taxon>Metazoa</taxon>
        <taxon>Ecdysozoa</taxon>
        <taxon>Arthropoda</taxon>
        <taxon>Chelicerata</taxon>
        <taxon>Arachnida</taxon>
        <taxon>Araneae</taxon>
        <taxon>Araneomorphae</taxon>
        <taxon>Entelegynae</taxon>
        <taxon>Araneoidea</taxon>
        <taxon>Araneidae</taxon>
        <taxon>Araneus</taxon>
    </lineage>
</organism>
<protein>
    <submittedName>
        <fullName evidence="4">Uncharacterized protein</fullName>
    </submittedName>
</protein>
<dbReference type="Proteomes" id="UP000499080">
    <property type="component" value="Unassembled WGS sequence"/>
</dbReference>
<comment type="caution">
    <text evidence="4">The sequence shown here is derived from an EMBL/GenBank/DDBJ whole genome shotgun (WGS) entry which is preliminary data.</text>
</comment>
<sequence length="99" mass="10957">MIAFIQINRILASSPREPRRNLFAAKHGDLADKTPSACKNNIFPHLLLPPTHPPTHPKHCRSLWNGESGSVRGVRGRIRTGNTDGSVRGVRGRMESRSP</sequence>
<evidence type="ECO:0000313" key="4">
    <source>
        <dbReference type="EMBL" id="GBO26366.1"/>
    </source>
</evidence>
<dbReference type="EMBL" id="BGPR01049388">
    <property type="protein sequence ID" value="GBO26366.1"/>
    <property type="molecule type" value="Genomic_DNA"/>
</dbReference>
<feature type="compositionally biased region" description="Low complexity" evidence="1">
    <location>
        <begin position="71"/>
        <end position="83"/>
    </location>
</feature>
<dbReference type="EMBL" id="BGPR01049386">
    <property type="protein sequence ID" value="GBO26358.1"/>
    <property type="molecule type" value="Genomic_DNA"/>
</dbReference>
<dbReference type="EMBL" id="BGPR01002933">
    <property type="protein sequence ID" value="GBM81273.1"/>
    <property type="molecule type" value="Genomic_DNA"/>
</dbReference>
<keyword evidence="5" id="KW-1185">Reference proteome</keyword>
<evidence type="ECO:0000313" key="3">
    <source>
        <dbReference type="EMBL" id="GBO26358.1"/>
    </source>
</evidence>
<gene>
    <name evidence="3" type="ORF">AVEN_32027_1</name>
    <name evidence="4" type="ORF">AVEN_72285_1</name>
    <name evidence="2" type="ORF">AVEN_84687_1</name>
</gene>
<accession>A0A4Y2VQ75</accession>
<reference evidence="4 5" key="1">
    <citation type="journal article" date="2019" name="Sci. Rep.">
        <title>Orb-weaving spider Araneus ventricosus genome elucidates the spidroin gene catalogue.</title>
        <authorList>
            <person name="Kono N."/>
            <person name="Nakamura H."/>
            <person name="Ohtoshi R."/>
            <person name="Moran D.A.P."/>
            <person name="Shinohara A."/>
            <person name="Yoshida Y."/>
            <person name="Fujiwara M."/>
            <person name="Mori M."/>
            <person name="Tomita M."/>
            <person name="Arakawa K."/>
        </authorList>
    </citation>
    <scope>NUCLEOTIDE SEQUENCE [LARGE SCALE GENOMIC DNA]</scope>
</reference>
<evidence type="ECO:0000313" key="2">
    <source>
        <dbReference type="EMBL" id="GBM81273.1"/>
    </source>
</evidence>
<dbReference type="AlphaFoldDB" id="A0A4Y2VQ75"/>